<accession>A0A914CZ89</accession>
<name>A0A914CZ89_9BILA</name>
<dbReference type="WBParaSite" id="ACRNAN_scaffold15599.g11761.t1">
    <property type="protein sequence ID" value="ACRNAN_scaffold15599.g11761.t1"/>
    <property type="gene ID" value="ACRNAN_scaffold15599.g11761"/>
</dbReference>
<keyword evidence="1" id="KW-1185">Reference proteome</keyword>
<protein>
    <submittedName>
        <fullName evidence="2">Uncharacterized protein</fullName>
    </submittedName>
</protein>
<dbReference type="AlphaFoldDB" id="A0A914CZ89"/>
<organism evidence="1 2">
    <name type="scientific">Acrobeloides nanus</name>
    <dbReference type="NCBI Taxonomy" id="290746"/>
    <lineage>
        <taxon>Eukaryota</taxon>
        <taxon>Metazoa</taxon>
        <taxon>Ecdysozoa</taxon>
        <taxon>Nematoda</taxon>
        <taxon>Chromadorea</taxon>
        <taxon>Rhabditida</taxon>
        <taxon>Tylenchina</taxon>
        <taxon>Cephalobomorpha</taxon>
        <taxon>Cephaloboidea</taxon>
        <taxon>Cephalobidae</taxon>
        <taxon>Acrobeloides</taxon>
    </lineage>
</organism>
<sequence length="100" mass="11179">MVLWEMAPNQESKVVYPPGPWPLGDRLRRPVRYGSYTIPRGMGPGEPFYWSLQVPTPSSPRPGALSFFQTNRYFMAVAASKINVIAEVTIVKIVLSIGKI</sequence>
<reference evidence="2" key="1">
    <citation type="submission" date="2022-11" db="UniProtKB">
        <authorList>
            <consortium name="WormBaseParasite"/>
        </authorList>
    </citation>
    <scope>IDENTIFICATION</scope>
</reference>
<evidence type="ECO:0000313" key="2">
    <source>
        <dbReference type="WBParaSite" id="ACRNAN_scaffold15599.g11761.t1"/>
    </source>
</evidence>
<proteinExistence type="predicted"/>
<evidence type="ECO:0000313" key="1">
    <source>
        <dbReference type="Proteomes" id="UP000887540"/>
    </source>
</evidence>
<dbReference type="Proteomes" id="UP000887540">
    <property type="component" value="Unplaced"/>
</dbReference>